<feature type="region of interest" description="Disordered" evidence="9">
    <location>
        <begin position="438"/>
        <end position="485"/>
    </location>
</feature>
<evidence type="ECO:0000313" key="14">
    <source>
        <dbReference type="Proteomes" id="UP000320333"/>
    </source>
</evidence>
<keyword evidence="10" id="KW-0812">Transmembrane</keyword>
<evidence type="ECO:0000259" key="12">
    <source>
        <dbReference type="PROSITE" id="PS51767"/>
    </source>
</evidence>
<feature type="region of interest" description="Disordered" evidence="9">
    <location>
        <begin position="1132"/>
        <end position="1162"/>
    </location>
</feature>
<feature type="domain" description="Peptidase A1" evidence="12">
    <location>
        <begin position="71"/>
        <end position="428"/>
    </location>
</feature>
<dbReference type="CDD" id="cd05471">
    <property type="entry name" value="pepsin_like"/>
    <property type="match status" value="1"/>
</dbReference>
<dbReference type="SUPFAM" id="SSF54928">
    <property type="entry name" value="RNA-binding domain, RBD"/>
    <property type="match status" value="1"/>
</dbReference>
<dbReference type="Pfam" id="PF01150">
    <property type="entry name" value="GDA1_CD39"/>
    <property type="match status" value="1"/>
</dbReference>
<dbReference type="SUPFAM" id="SSF50630">
    <property type="entry name" value="Acid proteases"/>
    <property type="match status" value="1"/>
</dbReference>
<dbReference type="Gene3D" id="3.30.420.150">
    <property type="entry name" value="Exopolyphosphatase. Domain 2"/>
    <property type="match status" value="1"/>
</dbReference>
<feature type="active site" description="Proton acceptor" evidence="4">
    <location>
        <position position="1420"/>
    </location>
</feature>
<feature type="compositionally biased region" description="Low complexity" evidence="9">
    <location>
        <begin position="893"/>
        <end position="905"/>
    </location>
</feature>
<evidence type="ECO:0000256" key="4">
    <source>
        <dbReference type="PIRSR" id="PIRSR600407-1"/>
    </source>
</evidence>
<dbReference type="PROSITE" id="PS01238">
    <property type="entry name" value="GDA1_CD39_NTPASE"/>
    <property type="match status" value="1"/>
</dbReference>
<dbReference type="GO" id="GO:0004382">
    <property type="term" value="F:GDP phosphatase activity"/>
    <property type="evidence" value="ECO:0007669"/>
    <property type="project" value="TreeGrafter"/>
</dbReference>
<dbReference type="InterPro" id="IPR000407">
    <property type="entry name" value="GDA1_CD39_NTPase"/>
</dbReference>
<dbReference type="GO" id="GO:0006508">
    <property type="term" value="P:proteolysis"/>
    <property type="evidence" value="ECO:0007669"/>
    <property type="project" value="InterPro"/>
</dbReference>
<feature type="compositionally biased region" description="Basic and acidic residues" evidence="9">
    <location>
        <begin position="1132"/>
        <end position="1142"/>
    </location>
</feature>
<feature type="disulfide bond" evidence="7">
    <location>
        <begin position="344"/>
        <end position="385"/>
    </location>
</feature>
<comment type="similarity">
    <text evidence="1">Belongs to the peptidase A1 family.</text>
</comment>
<dbReference type="GO" id="GO:0004190">
    <property type="term" value="F:aspartic-type endopeptidase activity"/>
    <property type="evidence" value="ECO:0007669"/>
    <property type="project" value="InterPro"/>
</dbReference>
<dbReference type="GO" id="GO:0005524">
    <property type="term" value="F:ATP binding"/>
    <property type="evidence" value="ECO:0007669"/>
    <property type="project" value="UniProtKB-KW"/>
</dbReference>
<dbReference type="Gene3D" id="3.30.70.330">
    <property type="match status" value="1"/>
</dbReference>
<evidence type="ECO:0000256" key="3">
    <source>
        <dbReference type="ARBA" id="ARBA00022801"/>
    </source>
</evidence>
<keyword evidence="7" id="KW-1015">Disulfide bond</keyword>
<feature type="transmembrane region" description="Helical" evidence="10">
    <location>
        <begin position="1789"/>
        <end position="1810"/>
    </location>
</feature>
<name>A0A507FEM4_9FUNG</name>
<dbReference type="Gene3D" id="2.40.70.10">
    <property type="entry name" value="Acid Proteases"/>
    <property type="match status" value="2"/>
</dbReference>
<dbReference type="PANTHER" id="PTHR11782">
    <property type="entry name" value="ADENOSINE/GUANOSINE DIPHOSPHATASE"/>
    <property type="match status" value="1"/>
</dbReference>
<keyword evidence="3 8" id="KW-0378">Hydrolase</keyword>
<feature type="region of interest" description="Disordered" evidence="9">
    <location>
        <begin position="765"/>
        <end position="798"/>
    </location>
</feature>
<dbReference type="GO" id="GO:0017111">
    <property type="term" value="F:ribonucleoside triphosphate phosphatase activity"/>
    <property type="evidence" value="ECO:0007669"/>
    <property type="project" value="TreeGrafter"/>
</dbReference>
<feature type="compositionally biased region" description="Acidic residues" evidence="9">
    <location>
        <begin position="774"/>
        <end position="784"/>
    </location>
</feature>
<feature type="region of interest" description="Disordered" evidence="9">
    <location>
        <begin position="922"/>
        <end position="953"/>
    </location>
</feature>
<feature type="region of interest" description="Disordered" evidence="9">
    <location>
        <begin position="715"/>
        <end position="742"/>
    </location>
</feature>
<keyword evidence="5" id="KW-0547">Nucleotide-binding</keyword>
<dbReference type="Proteomes" id="UP000320333">
    <property type="component" value="Unassembled WGS sequence"/>
</dbReference>
<feature type="compositionally biased region" description="Polar residues" evidence="9">
    <location>
        <begin position="438"/>
        <end position="464"/>
    </location>
</feature>
<dbReference type="STRING" id="246404.A0A507FEM4"/>
<keyword evidence="10" id="KW-1133">Transmembrane helix</keyword>
<proteinExistence type="inferred from homology"/>
<reference evidence="13 14" key="1">
    <citation type="journal article" date="2019" name="Sci. Rep.">
        <title>Comparative genomics of chytrid fungi reveal insights into the obligate biotrophic and pathogenic lifestyle of Synchytrium endobioticum.</title>
        <authorList>
            <person name="van de Vossenberg B.T.L.H."/>
            <person name="Warris S."/>
            <person name="Nguyen H.D.T."/>
            <person name="van Gent-Pelzer M.P.E."/>
            <person name="Joly D.L."/>
            <person name="van de Geest H.C."/>
            <person name="Bonants P.J.M."/>
            <person name="Smith D.S."/>
            <person name="Levesque C.A."/>
            <person name="van der Lee T.A.J."/>
        </authorList>
    </citation>
    <scope>NUCLEOTIDE SEQUENCE [LARGE SCALE GENOMIC DNA]</scope>
    <source>
        <strain evidence="13 14">CBS 675.73</strain>
    </source>
</reference>
<sequence length="1858" mass="202345">MKDQGIAFVLVLALLAVFAESATIPGLIRLPLQRASSNSNDTRLNNLSKDVVTTNSGAIVAGLDNRQDLGYYVDFFLGTPGQPNRLVVDTGSNQLWVGSKTCNQMLKCNDNVAFSSSASSTFMDVSDASVSNITYGKGSVSGYRSTDVFRIGSIKLPDQPFLLVEKEDAVLWRQVNKGFSGILGLAFVGGMGPLPPALAGRADMQGRTVMHRLIEQQLITRPVFSLALASVGGSKIVKERGGELVIGGIDPNQHSGTLTWYSVADVASKYYWSIALTEAQMAPSGVSILPPGAAAEGKLFAVMDSGSSFMNVDAATFRNLFTQLSAAVPVFMEKTTQLITFKSCADVGRAPALELQFGGGEKPGEGKRFFQISADDYVIQSEGVCIVGIVPSATMLKDGSILWIVGDTFLRRVFSAYDFSDDGRVGLAYAVNMEFSGSKSTGQQRQSQEVTSSGESSATKQTTKFKAGSSPSSGSLNSTSKGSGSNVVAGPTAKFSAAGQLSSGVDRKVKSEIRMDDTARLFIGFGTANVDAEAVRGLLAPLSQVKDVHLSTAKGCAHVTLNKDSLAKCIKTLNGTKWKGSTLKVEPAAPHYLDRLAKERESTKISSESALLLSNEAKSAKRRLKRLVRSLPVITDPNIDTPVTDKNWDTRKEKGWKLVKSARRAVLVVKLKPHRDAKKIIKIDPSKYANKIVKLFPRANIADASVTELEWPGIEWRPPARKPAPPTVVQSKSDLPQDSKKPLISSLAKKSISLEVNEIMPPRSTKKWMPSFLDSDDEDEDSSSDTEKAEADKTDDTPIIVPEDLTEERENSMSILRGLLGMTEPTEESRAAHAPVMWRETVRFDPFAEGADELLRNDDDMDADFQPGPDAVVDEDTGIDEKDVEEEHQPMDVSESAEPVAAEASSSSYVVNTNLRSLVFGEDDSSTSNSGGLFSWLGNTPKDEEPSGPGLQGDAIREKVGGVIKSAEKFSLLGALGLDSNDIETEQIEDGVTVKSASTSAKAEGAPINFGTTALFFFHFNKHELKTRTLYENENIFRRTNTIEEITEEWEENRQRVTQDFKRKHKSAARRRTKMVRTNRGGGSIKLGPASPKSAFILRDDNLGGGLLQRVASSSSLTVMVDRDGRDWEWERRDKNRDKSKDVSSGIGGPVLANAGSGTPTSAAIQSAPLLPPFSPVLPMAPSHTNKDEFGLNSTLAARHRDRLIISALIFTLVALLTAIILLSVKVPPNPSKPATSPDLDSAMLTLDTHFPVIKSSGIDPTFSVWSSDWYADRRYGIVIDAGSSGSRLLVYSWKVFDHPIHRFESSAIPVIEKAFPDDSTPSSISIEPGLSKLASSSISLENTATYLEPLLAFAAATIPTQLHDSTPIYLLATAGMRLIKENQRNSILEFSCEAVKRRYNFDLSGGCLKQFRVISGESEGVFGWVAVNYLNGGFGDPSKQSTIPLEGNPKTYGFLDMGGASTQIAFEPLESMKVRHADDLTRVTLRSVYGKNLDLQVFVSTFLGFGVNEARRQYLEGLALKAGFNLIEKRRKRQDISGSLAANFNSSNDAGSPKTVAAPNPSLKEHTITASIDDPCLPNRLVLESDSYLSRVAPPIPSLVGSGSLLNCLAHLNPYLQKARPCIEEPCLFNGVHAPIANFSRHRFVGISEFFHTPTSVQKSLLTGGTYQFDEFIKSADKVCKGPWDVLKESFLAAHDGTISNLDENRLMLQCFKSAWVLEVLHDGFGIPKQDIIDSAGSHRSPQPFQPENKLKGFQISWTLGAILFHVSSTIPLETVNSSNLNYLWERVFLGLLCLIVALVLGVIFWRRYRRATLSLYRRRGSRMEYPPLTTLWQNQMDEVGLLGSNSVGESEIIEMH</sequence>
<comment type="similarity">
    <text evidence="2 8">Belongs to the GDA1/CD39 NTPase family.</text>
</comment>
<feature type="disulfide bond" evidence="7">
    <location>
        <begin position="102"/>
        <end position="108"/>
    </location>
</feature>
<feature type="active site" evidence="6">
    <location>
        <position position="89"/>
    </location>
</feature>
<dbReference type="GO" id="GO:0046036">
    <property type="term" value="P:CTP metabolic process"/>
    <property type="evidence" value="ECO:0007669"/>
    <property type="project" value="TreeGrafter"/>
</dbReference>
<evidence type="ECO:0000256" key="7">
    <source>
        <dbReference type="PIRSR" id="PIRSR601461-2"/>
    </source>
</evidence>
<accession>A0A507FEM4</accession>
<evidence type="ECO:0000256" key="1">
    <source>
        <dbReference type="ARBA" id="ARBA00007447"/>
    </source>
</evidence>
<evidence type="ECO:0000256" key="2">
    <source>
        <dbReference type="ARBA" id="ARBA00009283"/>
    </source>
</evidence>
<keyword evidence="5" id="KW-0067">ATP-binding</keyword>
<dbReference type="Gene3D" id="3.30.420.40">
    <property type="match status" value="1"/>
</dbReference>
<feature type="chain" id="PRO_5021333675" description="Peptidase A1 domain-containing protein" evidence="11">
    <location>
        <begin position="22"/>
        <end position="1858"/>
    </location>
</feature>
<feature type="signal peptide" evidence="11">
    <location>
        <begin position="1"/>
        <end position="21"/>
    </location>
</feature>
<feature type="active site" evidence="6">
    <location>
        <position position="304"/>
    </location>
</feature>
<protein>
    <recommendedName>
        <fullName evidence="12">Peptidase A1 domain-containing protein</fullName>
    </recommendedName>
</protein>
<evidence type="ECO:0000256" key="10">
    <source>
        <dbReference type="SAM" id="Phobius"/>
    </source>
</evidence>
<dbReference type="GO" id="GO:0045134">
    <property type="term" value="F:UDP phosphatase activity"/>
    <property type="evidence" value="ECO:0007669"/>
    <property type="project" value="TreeGrafter"/>
</dbReference>
<dbReference type="GO" id="GO:0003676">
    <property type="term" value="F:nucleic acid binding"/>
    <property type="evidence" value="ECO:0007669"/>
    <property type="project" value="InterPro"/>
</dbReference>
<dbReference type="GO" id="GO:0006256">
    <property type="term" value="P:UDP catabolic process"/>
    <property type="evidence" value="ECO:0007669"/>
    <property type="project" value="TreeGrafter"/>
</dbReference>
<dbReference type="InterPro" id="IPR012677">
    <property type="entry name" value="Nucleotide-bd_a/b_plait_sf"/>
</dbReference>
<evidence type="ECO:0000256" key="6">
    <source>
        <dbReference type="PIRSR" id="PIRSR601461-1"/>
    </source>
</evidence>
<evidence type="ECO:0000256" key="9">
    <source>
        <dbReference type="SAM" id="MobiDB-lite"/>
    </source>
</evidence>
<dbReference type="InterPro" id="IPR035979">
    <property type="entry name" value="RBD_domain_sf"/>
</dbReference>
<keyword evidence="14" id="KW-1185">Reference proteome</keyword>
<dbReference type="PANTHER" id="PTHR11782:SF121">
    <property type="entry name" value="NUCLEOSIDE-DIPHOSPHATASE MIG-23"/>
    <property type="match status" value="1"/>
</dbReference>
<keyword evidence="10" id="KW-0472">Membrane</keyword>
<feature type="binding site" evidence="5">
    <location>
        <begin position="1460"/>
        <end position="1464"/>
    </location>
    <ligand>
        <name>ATP</name>
        <dbReference type="ChEBI" id="CHEBI:30616"/>
    </ligand>
</feature>
<evidence type="ECO:0000256" key="11">
    <source>
        <dbReference type="SAM" id="SignalP"/>
    </source>
</evidence>
<keyword evidence="11" id="KW-0732">Signal</keyword>
<dbReference type="InterPro" id="IPR033121">
    <property type="entry name" value="PEPTIDASE_A1"/>
</dbReference>
<dbReference type="GO" id="GO:0016020">
    <property type="term" value="C:membrane"/>
    <property type="evidence" value="ECO:0007669"/>
    <property type="project" value="TreeGrafter"/>
</dbReference>
<dbReference type="OrthoDB" id="6372431at2759"/>
<dbReference type="PRINTS" id="PR00792">
    <property type="entry name" value="PEPSIN"/>
</dbReference>
<feature type="compositionally biased region" description="Basic and acidic residues" evidence="9">
    <location>
        <begin position="785"/>
        <end position="796"/>
    </location>
</feature>
<feature type="compositionally biased region" description="Low complexity" evidence="9">
    <location>
        <begin position="468"/>
        <end position="485"/>
    </location>
</feature>
<comment type="caution">
    <text evidence="13">The sequence shown here is derived from an EMBL/GenBank/DDBJ whole genome shotgun (WGS) entry which is preliminary data.</text>
</comment>
<dbReference type="PROSITE" id="PS51767">
    <property type="entry name" value="PEPTIDASE_A1"/>
    <property type="match status" value="1"/>
</dbReference>
<dbReference type="EMBL" id="QEAP01000107">
    <property type="protein sequence ID" value="TPX74801.1"/>
    <property type="molecule type" value="Genomic_DNA"/>
</dbReference>
<dbReference type="Pfam" id="PF00026">
    <property type="entry name" value="Asp"/>
    <property type="match status" value="1"/>
</dbReference>
<organism evidence="13 14">
    <name type="scientific">Chytriomyces confervae</name>
    <dbReference type="NCBI Taxonomy" id="246404"/>
    <lineage>
        <taxon>Eukaryota</taxon>
        <taxon>Fungi</taxon>
        <taxon>Fungi incertae sedis</taxon>
        <taxon>Chytridiomycota</taxon>
        <taxon>Chytridiomycota incertae sedis</taxon>
        <taxon>Chytridiomycetes</taxon>
        <taxon>Chytridiales</taxon>
        <taxon>Chytriomycetaceae</taxon>
        <taxon>Chytriomyces</taxon>
    </lineage>
</organism>
<evidence type="ECO:0000256" key="5">
    <source>
        <dbReference type="PIRSR" id="PIRSR600407-2"/>
    </source>
</evidence>
<feature type="region of interest" description="Disordered" evidence="9">
    <location>
        <begin position="884"/>
        <end position="905"/>
    </location>
</feature>
<dbReference type="GO" id="GO:0005794">
    <property type="term" value="C:Golgi apparatus"/>
    <property type="evidence" value="ECO:0007669"/>
    <property type="project" value="TreeGrafter"/>
</dbReference>
<dbReference type="InterPro" id="IPR034164">
    <property type="entry name" value="Pepsin-like_dom"/>
</dbReference>
<evidence type="ECO:0000313" key="13">
    <source>
        <dbReference type="EMBL" id="TPX74801.1"/>
    </source>
</evidence>
<dbReference type="InterPro" id="IPR001461">
    <property type="entry name" value="Aspartic_peptidase_A1"/>
</dbReference>
<evidence type="ECO:0000256" key="8">
    <source>
        <dbReference type="RuleBase" id="RU003833"/>
    </source>
</evidence>
<gene>
    <name evidence="13" type="ORF">CcCBS67573_g03918</name>
</gene>
<dbReference type="InterPro" id="IPR021109">
    <property type="entry name" value="Peptidase_aspartic_dom_sf"/>
</dbReference>